<gene>
    <name evidence="2" type="ORF">BKA15_003995</name>
</gene>
<dbReference type="RefSeq" id="WP_179753627.1">
    <property type="nucleotide sequence ID" value="NZ_JACCBU010000001.1"/>
</dbReference>
<dbReference type="EMBL" id="JACCBU010000001">
    <property type="protein sequence ID" value="NYE72666.1"/>
    <property type="molecule type" value="Genomic_DNA"/>
</dbReference>
<dbReference type="PANTHER" id="PTHR34094:SF1">
    <property type="entry name" value="PROTEIN FAM185A"/>
    <property type="match status" value="1"/>
</dbReference>
<feature type="domain" description="DUF4097" evidence="1">
    <location>
        <begin position="70"/>
        <end position="253"/>
    </location>
</feature>
<keyword evidence="3" id="KW-1185">Reference proteome</keyword>
<proteinExistence type="predicted"/>
<dbReference type="Pfam" id="PF13349">
    <property type="entry name" value="DUF4097"/>
    <property type="match status" value="1"/>
</dbReference>
<dbReference type="Gene3D" id="2.160.20.120">
    <property type="match status" value="1"/>
</dbReference>
<evidence type="ECO:0000313" key="2">
    <source>
        <dbReference type="EMBL" id="NYE72666.1"/>
    </source>
</evidence>
<comment type="caution">
    <text evidence="2">The sequence shown here is derived from an EMBL/GenBank/DDBJ whole genome shotgun (WGS) entry which is preliminary data.</text>
</comment>
<evidence type="ECO:0000259" key="1">
    <source>
        <dbReference type="Pfam" id="PF13349"/>
    </source>
</evidence>
<dbReference type="InterPro" id="IPR025164">
    <property type="entry name" value="Toastrack_DUF4097"/>
</dbReference>
<accession>A0A7Y9I9X5</accession>
<reference evidence="2 3" key="1">
    <citation type="submission" date="2020-07" db="EMBL/GenBank/DDBJ databases">
        <title>Sequencing the genomes of 1000 actinobacteria strains.</title>
        <authorList>
            <person name="Klenk H.-P."/>
        </authorList>
    </citation>
    <scope>NUCLEOTIDE SEQUENCE [LARGE SCALE GENOMIC DNA]</scope>
    <source>
        <strain evidence="2 3">DSM 22083</strain>
    </source>
</reference>
<evidence type="ECO:0000313" key="3">
    <source>
        <dbReference type="Proteomes" id="UP000569914"/>
    </source>
</evidence>
<dbReference type="Proteomes" id="UP000569914">
    <property type="component" value="Unassembled WGS sequence"/>
</dbReference>
<protein>
    <submittedName>
        <fullName evidence="2">DUF4097 and DUF4098 domain-containing protein YvlB</fullName>
    </submittedName>
</protein>
<organism evidence="2 3">
    <name type="scientific">Microlunatus parietis</name>
    <dbReference type="NCBI Taxonomy" id="682979"/>
    <lineage>
        <taxon>Bacteria</taxon>
        <taxon>Bacillati</taxon>
        <taxon>Actinomycetota</taxon>
        <taxon>Actinomycetes</taxon>
        <taxon>Propionibacteriales</taxon>
        <taxon>Propionibacteriaceae</taxon>
        <taxon>Microlunatus</taxon>
    </lineage>
</organism>
<name>A0A7Y9I9X5_9ACTN</name>
<sequence>MSLFEQVYRGISSVSVNLPGEGDVLINSGSEPDQVRCTIDDWDGGDPYALRVEQRDDRLMISADRIWGRGSSSDVFLEIPAGLDVEVTTQSGDVVINADLGSSRITTGSGDIAVGTARALSAKSGSGDIAAGTVTEAAEVSTGSGDIVVREATGPVTAKSGSGDVQLARLKAATLSVSTGSGDISAASTTGSVDLRSASGSIEVGVADGLPAWLDLNTVNGDIRIDLDASQQPEDGQPYVTVRCRTASGEIDIHRARD</sequence>
<dbReference type="PANTHER" id="PTHR34094">
    <property type="match status" value="1"/>
</dbReference>
<dbReference type="AlphaFoldDB" id="A0A7Y9I9X5"/>